<dbReference type="EMBL" id="CAEZYR010000073">
    <property type="protein sequence ID" value="CAB4753436.1"/>
    <property type="molecule type" value="Genomic_DNA"/>
</dbReference>
<feature type="transmembrane region" description="Helical" evidence="2">
    <location>
        <begin position="32"/>
        <end position="50"/>
    </location>
</feature>
<name>A0A6J6U1W6_9ZZZZ</name>
<evidence type="ECO:0000256" key="2">
    <source>
        <dbReference type="SAM" id="Phobius"/>
    </source>
</evidence>
<organism evidence="3">
    <name type="scientific">freshwater metagenome</name>
    <dbReference type="NCBI Taxonomy" id="449393"/>
    <lineage>
        <taxon>unclassified sequences</taxon>
        <taxon>metagenomes</taxon>
        <taxon>ecological metagenomes</taxon>
    </lineage>
</organism>
<dbReference type="AlphaFoldDB" id="A0A6J6U1W6"/>
<proteinExistence type="predicted"/>
<evidence type="ECO:0000256" key="1">
    <source>
        <dbReference type="SAM" id="MobiDB-lite"/>
    </source>
</evidence>
<dbReference type="Gene3D" id="3.40.630.190">
    <property type="entry name" value="LCP protein"/>
    <property type="match status" value="1"/>
</dbReference>
<feature type="region of interest" description="Disordered" evidence="1">
    <location>
        <begin position="1"/>
        <end position="20"/>
    </location>
</feature>
<gene>
    <name evidence="3" type="ORF">UFOPK2754_01938</name>
</gene>
<reference evidence="3" key="1">
    <citation type="submission" date="2020-05" db="EMBL/GenBank/DDBJ databases">
        <authorList>
            <person name="Chiriac C."/>
            <person name="Salcher M."/>
            <person name="Ghai R."/>
            <person name="Kavagutti S V."/>
        </authorList>
    </citation>
    <scope>NUCLEOTIDE SEQUENCE</scope>
</reference>
<accession>A0A6J6U1W6</accession>
<feature type="compositionally biased region" description="Polar residues" evidence="1">
    <location>
        <begin position="1"/>
        <end position="11"/>
    </location>
</feature>
<evidence type="ECO:0000313" key="3">
    <source>
        <dbReference type="EMBL" id="CAB4753436.1"/>
    </source>
</evidence>
<keyword evidence="2" id="KW-0472">Membrane</keyword>
<keyword evidence="2" id="KW-1133">Transmembrane helix</keyword>
<keyword evidence="2" id="KW-0812">Transmembrane</keyword>
<sequence length="408" mass="43217">MITTDPSTSSRRAGARKPKRSLAPRANFVSRWLFPGALIGLAVATVMLGLNAKDLVLNSRDGNIAAALTDPAAPGFAAEVVPTPTLLVVQTTDKGEMVSAAILSLASADGGGTMLFFPSDLLVKLPTGDSSTLAKVYADAGPQGEIALRRLLTRMIDADIDSSVNIGSKALEELVRPVAPLQYFLRDNVRTVQNGVTVTLLRSGQVSISTVEQVQAATEILGPGEASVNRTARQVAFWQAWFDALHKVADKSTVLPAINAPLVRFAKSFGTGTTYLEQAPFTETVVKGLTVLVADPNAIAKIADRMIPYPVAYEPGARLLVEVRNGVGDLTRNEPMNRKIVDASGQIVVLGNTEAFGVATSSVVFYDEELRTRVEAFAKAIGLPAPQFVDRPGSSIEVTVTIGANFTS</sequence>
<protein>
    <submittedName>
        <fullName evidence="3">Unannotated protein</fullName>
    </submittedName>
</protein>